<feature type="binding site" evidence="5">
    <location>
        <position position="76"/>
    </location>
    <ligand>
        <name>(2E)-4-hydroxy-3-methylbut-2-enyl diphosphate</name>
        <dbReference type="ChEBI" id="CHEBI:128753"/>
    </ligand>
</feature>
<keyword evidence="4 5" id="KW-0411">Iron-sulfur</keyword>
<dbReference type="STRING" id="617002.SAMN05660653_03058"/>
<comment type="catalytic activity">
    <reaction evidence="5">
        <text>dimethylallyl diphosphate + 2 oxidized [2Fe-2S]-[ferredoxin] + H2O = (2E)-4-hydroxy-3-methylbut-2-enyl diphosphate + 2 reduced [2Fe-2S]-[ferredoxin] + 2 H(+)</text>
        <dbReference type="Rhea" id="RHEA:24825"/>
        <dbReference type="Rhea" id="RHEA-COMP:10000"/>
        <dbReference type="Rhea" id="RHEA-COMP:10001"/>
        <dbReference type="ChEBI" id="CHEBI:15377"/>
        <dbReference type="ChEBI" id="CHEBI:15378"/>
        <dbReference type="ChEBI" id="CHEBI:33737"/>
        <dbReference type="ChEBI" id="CHEBI:33738"/>
        <dbReference type="ChEBI" id="CHEBI:57623"/>
        <dbReference type="ChEBI" id="CHEBI:128753"/>
        <dbReference type="EC" id="1.17.7.4"/>
    </reaction>
</comment>
<feature type="binding site" evidence="5">
    <location>
        <position position="12"/>
    </location>
    <ligand>
        <name>[4Fe-4S] cluster</name>
        <dbReference type="ChEBI" id="CHEBI:49883"/>
    </ligand>
</feature>
<dbReference type="GO" id="GO:0050992">
    <property type="term" value="P:dimethylallyl diphosphate biosynthetic process"/>
    <property type="evidence" value="ECO:0007669"/>
    <property type="project" value="UniProtKB-UniRule"/>
</dbReference>
<dbReference type="NCBIfam" id="TIGR00216">
    <property type="entry name" value="ispH_lytB"/>
    <property type="match status" value="1"/>
</dbReference>
<reference evidence="6 7" key="1">
    <citation type="submission" date="2016-10" db="EMBL/GenBank/DDBJ databases">
        <authorList>
            <person name="de Groot N.N."/>
        </authorList>
    </citation>
    <scope>NUCLEOTIDE SEQUENCE [LARGE SCALE GENOMIC DNA]</scope>
    <source>
        <strain evidence="6 7">ASO4-2</strain>
    </source>
</reference>
<keyword evidence="5" id="KW-0414">Isoprene biosynthesis</keyword>
<feature type="binding site" evidence="5">
    <location>
        <position position="43"/>
    </location>
    <ligand>
        <name>isopentenyl diphosphate</name>
        <dbReference type="ChEBI" id="CHEBI:128769"/>
    </ligand>
</feature>
<keyword evidence="5" id="KW-0560">Oxidoreductase</keyword>
<feature type="binding site" evidence="5">
    <location>
        <position position="126"/>
    </location>
    <ligand>
        <name>dimethylallyl diphosphate</name>
        <dbReference type="ChEBI" id="CHEBI:57623"/>
    </ligand>
</feature>
<evidence type="ECO:0000256" key="4">
    <source>
        <dbReference type="ARBA" id="ARBA00023014"/>
    </source>
</evidence>
<feature type="binding site" evidence="5">
    <location>
        <position position="267"/>
    </location>
    <ligand>
        <name>isopentenyl diphosphate</name>
        <dbReference type="ChEBI" id="CHEBI:128769"/>
    </ligand>
</feature>
<feature type="binding site" evidence="5">
    <location>
        <position position="225"/>
    </location>
    <ligand>
        <name>isopentenyl diphosphate</name>
        <dbReference type="ChEBI" id="CHEBI:128769"/>
    </ligand>
</feature>
<gene>
    <name evidence="5" type="primary">ispH</name>
    <name evidence="6" type="ORF">SAMN05660653_03058</name>
</gene>
<dbReference type="GO" id="GO:0019288">
    <property type="term" value="P:isopentenyl diphosphate biosynthetic process, methylerythritol 4-phosphate pathway"/>
    <property type="evidence" value="ECO:0007669"/>
    <property type="project" value="UniProtKB-UniRule"/>
</dbReference>
<feature type="binding site" evidence="5">
    <location>
        <position position="223"/>
    </location>
    <ligand>
        <name>dimethylallyl diphosphate</name>
        <dbReference type="ChEBI" id="CHEBI:57623"/>
    </ligand>
</feature>
<feature type="binding site" evidence="5">
    <location>
        <position position="76"/>
    </location>
    <ligand>
        <name>isopentenyl diphosphate</name>
        <dbReference type="ChEBI" id="CHEBI:128769"/>
    </ligand>
</feature>
<feature type="binding site" evidence="5">
    <location>
        <position position="43"/>
    </location>
    <ligand>
        <name>dimethylallyl diphosphate</name>
        <dbReference type="ChEBI" id="CHEBI:57623"/>
    </ligand>
</feature>
<dbReference type="Gene3D" id="3.40.1010.20">
    <property type="entry name" value="4-hydroxy-3-methylbut-2-enyl diphosphate reductase, catalytic domain"/>
    <property type="match status" value="2"/>
</dbReference>
<evidence type="ECO:0000313" key="7">
    <source>
        <dbReference type="Proteomes" id="UP000198771"/>
    </source>
</evidence>
<dbReference type="HAMAP" id="MF_00191">
    <property type="entry name" value="IspH"/>
    <property type="match status" value="1"/>
</dbReference>
<dbReference type="OrthoDB" id="9804068at2"/>
<dbReference type="UniPathway" id="UPA00056">
    <property type="reaction ID" value="UER00097"/>
</dbReference>
<name>A0A1G6ERF6_9BACT</name>
<evidence type="ECO:0000256" key="5">
    <source>
        <dbReference type="HAMAP-Rule" id="MF_00191"/>
    </source>
</evidence>
<feature type="active site" description="Proton donor" evidence="5">
    <location>
        <position position="128"/>
    </location>
</feature>
<keyword evidence="1 5" id="KW-0004">4Fe-4S</keyword>
<comment type="catalytic activity">
    <reaction evidence="5">
        <text>isopentenyl diphosphate + 2 oxidized [2Fe-2S]-[ferredoxin] + H2O = (2E)-4-hydroxy-3-methylbut-2-enyl diphosphate + 2 reduced [2Fe-2S]-[ferredoxin] + 2 H(+)</text>
        <dbReference type="Rhea" id="RHEA:24488"/>
        <dbReference type="Rhea" id="RHEA-COMP:10000"/>
        <dbReference type="Rhea" id="RHEA-COMP:10001"/>
        <dbReference type="ChEBI" id="CHEBI:15377"/>
        <dbReference type="ChEBI" id="CHEBI:15378"/>
        <dbReference type="ChEBI" id="CHEBI:33737"/>
        <dbReference type="ChEBI" id="CHEBI:33738"/>
        <dbReference type="ChEBI" id="CHEBI:128753"/>
        <dbReference type="ChEBI" id="CHEBI:128769"/>
        <dbReference type="EC" id="1.17.7.4"/>
    </reaction>
</comment>
<dbReference type="Gene3D" id="3.40.50.11270">
    <property type="match status" value="1"/>
</dbReference>
<dbReference type="InterPro" id="IPR003451">
    <property type="entry name" value="LytB/IspH"/>
</dbReference>
<evidence type="ECO:0000256" key="2">
    <source>
        <dbReference type="ARBA" id="ARBA00022723"/>
    </source>
</evidence>
<dbReference type="AlphaFoldDB" id="A0A1G6ERF6"/>
<comment type="similarity">
    <text evidence="5">Belongs to the IspH family.</text>
</comment>
<dbReference type="PANTHER" id="PTHR30426:SF0">
    <property type="entry name" value="4-HYDROXY-3-METHYLBUT-2-ENYL DIPHOSPHATE REDUCTASE"/>
    <property type="match status" value="1"/>
</dbReference>
<dbReference type="UniPathway" id="UPA00059">
    <property type="reaction ID" value="UER00105"/>
</dbReference>
<keyword evidence="3 5" id="KW-0408">Iron</keyword>
<feature type="binding site" evidence="5">
    <location>
        <position position="195"/>
    </location>
    <ligand>
        <name>[4Fe-4S] cluster</name>
        <dbReference type="ChEBI" id="CHEBI:49883"/>
    </ligand>
</feature>
<organism evidence="6 7">
    <name type="scientific">Desulfonatronum thiosulfatophilum</name>
    <dbReference type="NCBI Taxonomy" id="617002"/>
    <lineage>
        <taxon>Bacteria</taxon>
        <taxon>Pseudomonadati</taxon>
        <taxon>Thermodesulfobacteriota</taxon>
        <taxon>Desulfovibrionia</taxon>
        <taxon>Desulfovibrionales</taxon>
        <taxon>Desulfonatronaceae</taxon>
        <taxon>Desulfonatronum</taxon>
    </lineage>
</organism>
<evidence type="ECO:0000256" key="1">
    <source>
        <dbReference type="ARBA" id="ARBA00022485"/>
    </source>
</evidence>
<dbReference type="PANTHER" id="PTHR30426">
    <property type="entry name" value="4-HYDROXY-3-METHYLBUT-2-ENYL DIPHOSPHATE REDUCTASE"/>
    <property type="match status" value="1"/>
</dbReference>
<comment type="caution">
    <text evidence="5">Lacks conserved residue(s) required for the propagation of feature annotation.</text>
</comment>
<comment type="cofactor">
    <cofactor evidence="5">
        <name>[4Fe-4S] cluster</name>
        <dbReference type="ChEBI" id="CHEBI:49883"/>
    </cofactor>
    <text evidence="5">Binds 1 [4Fe-4S] cluster per subunit.</text>
</comment>
<evidence type="ECO:0000313" key="6">
    <source>
        <dbReference type="EMBL" id="SDB59852.1"/>
    </source>
</evidence>
<feature type="binding site" evidence="5">
    <location>
        <position position="223"/>
    </location>
    <ligand>
        <name>(2E)-4-hydroxy-3-methylbut-2-enyl diphosphate</name>
        <dbReference type="ChEBI" id="CHEBI:128753"/>
    </ligand>
</feature>
<dbReference type="GO" id="GO:0046872">
    <property type="term" value="F:metal ion binding"/>
    <property type="evidence" value="ECO:0007669"/>
    <property type="project" value="UniProtKB-KW"/>
</dbReference>
<feature type="binding site" evidence="5">
    <location>
        <position position="225"/>
    </location>
    <ligand>
        <name>dimethylallyl diphosphate</name>
        <dbReference type="ChEBI" id="CHEBI:57623"/>
    </ligand>
</feature>
<dbReference type="GO" id="GO:0051745">
    <property type="term" value="F:4-hydroxy-3-methylbut-2-enyl diphosphate reductase activity"/>
    <property type="evidence" value="ECO:0007669"/>
    <property type="project" value="UniProtKB-UniRule"/>
</dbReference>
<dbReference type="EC" id="1.17.7.4" evidence="5"/>
<feature type="binding site" evidence="5">
    <location>
        <position position="126"/>
    </location>
    <ligand>
        <name>isopentenyl diphosphate</name>
        <dbReference type="ChEBI" id="CHEBI:128769"/>
    </ligand>
</feature>
<dbReference type="RefSeq" id="WP_092123635.1">
    <property type="nucleotide sequence ID" value="NZ_FMXO01000021.1"/>
</dbReference>
<dbReference type="EMBL" id="FMXO01000021">
    <property type="protein sequence ID" value="SDB59852.1"/>
    <property type="molecule type" value="Genomic_DNA"/>
</dbReference>
<feature type="binding site" evidence="5">
    <location>
        <position position="267"/>
    </location>
    <ligand>
        <name>dimethylallyl diphosphate</name>
        <dbReference type="ChEBI" id="CHEBI:57623"/>
    </ligand>
</feature>
<feature type="binding site" evidence="5">
    <location>
        <position position="223"/>
    </location>
    <ligand>
        <name>isopentenyl diphosphate</name>
        <dbReference type="ChEBI" id="CHEBI:128769"/>
    </ligand>
</feature>
<feature type="binding site" evidence="5">
    <location>
        <position position="98"/>
    </location>
    <ligand>
        <name>[4Fe-4S] cluster</name>
        <dbReference type="ChEBI" id="CHEBI:49883"/>
    </ligand>
</feature>
<feature type="binding site" evidence="5">
    <location>
        <position position="43"/>
    </location>
    <ligand>
        <name>(2E)-4-hydroxy-3-methylbut-2-enyl diphosphate</name>
        <dbReference type="ChEBI" id="CHEBI:128753"/>
    </ligand>
</feature>
<feature type="binding site" evidence="5">
    <location>
        <position position="225"/>
    </location>
    <ligand>
        <name>(2E)-4-hydroxy-3-methylbut-2-enyl diphosphate</name>
        <dbReference type="ChEBI" id="CHEBI:128753"/>
    </ligand>
</feature>
<evidence type="ECO:0000256" key="3">
    <source>
        <dbReference type="ARBA" id="ARBA00023004"/>
    </source>
</evidence>
<keyword evidence="7" id="KW-1185">Reference proteome</keyword>
<proteinExistence type="inferred from homology"/>
<feature type="binding site" evidence="5">
    <location>
        <position position="267"/>
    </location>
    <ligand>
        <name>(2E)-4-hydroxy-3-methylbut-2-enyl diphosphate</name>
        <dbReference type="ChEBI" id="CHEBI:128753"/>
    </ligand>
</feature>
<dbReference type="GO" id="GO:0016114">
    <property type="term" value="P:terpenoid biosynthetic process"/>
    <property type="evidence" value="ECO:0007669"/>
    <property type="project" value="UniProtKB-UniRule"/>
</dbReference>
<keyword evidence="2 5" id="KW-0479">Metal-binding</keyword>
<dbReference type="CDD" id="cd13944">
    <property type="entry name" value="lytB_ispH"/>
    <property type="match status" value="1"/>
</dbReference>
<feature type="binding site" evidence="5">
    <location>
        <position position="76"/>
    </location>
    <ligand>
        <name>dimethylallyl diphosphate</name>
        <dbReference type="ChEBI" id="CHEBI:57623"/>
    </ligand>
</feature>
<accession>A0A1G6ERF6</accession>
<sequence>MKIILAETAGFCMGVDMALRKLDSLLLKPDPLAAVHTLGPIIHNPQVLQAYADRGVRRVDDPDVLKPGQTVVIRAHGIPRAIEFALKARGIQLVDATCPKVKKAQLLIAAQAAQGKIMVLLGEGDHPEVRGLLSYADHGAYVVESDKDVEALLEENIGPCFLAAQTTQDRQRYALLAQTLRGELDPDIPVLDTICAATRNRQSEARAIAEQVQAMVVVGGRESGNTRRLALVAEQAGIPCYLVETAAELNMEHFRGLESVGVTAGASTPGEVIQAVVNHLKDLSA</sequence>
<comment type="pathway">
    <text evidence="5">Isoprenoid biosynthesis; dimethylallyl diphosphate biosynthesis; dimethylallyl diphosphate from (2E)-4-hydroxy-3-methylbutenyl diphosphate: step 1/1.</text>
</comment>
<comment type="function">
    <text evidence="5">Catalyzes the conversion of 1-hydroxy-2-methyl-2-(E)-butenyl 4-diphosphate (HMBPP) into a mixture of isopentenyl diphosphate (IPP) and dimethylallyl diphosphate (DMAPP). Acts in the terminal step of the DOXP/MEP pathway for isoprenoid precursor biosynthesis.</text>
</comment>
<feature type="binding site" evidence="5">
    <location>
        <position position="166"/>
    </location>
    <ligand>
        <name>(2E)-4-hydroxy-3-methylbut-2-enyl diphosphate</name>
        <dbReference type="ChEBI" id="CHEBI:128753"/>
    </ligand>
</feature>
<feature type="binding site" evidence="5">
    <location>
        <position position="126"/>
    </location>
    <ligand>
        <name>(2E)-4-hydroxy-3-methylbut-2-enyl diphosphate</name>
        <dbReference type="ChEBI" id="CHEBI:128753"/>
    </ligand>
</feature>
<dbReference type="Proteomes" id="UP000198771">
    <property type="component" value="Unassembled WGS sequence"/>
</dbReference>
<comment type="pathway">
    <text evidence="5">Isoprenoid biosynthesis; isopentenyl diphosphate biosynthesis via DXP pathway; isopentenyl diphosphate from 1-deoxy-D-xylulose 5-phosphate: step 6/6.</text>
</comment>
<protein>
    <recommendedName>
        <fullName evidence="5">4-hydroxy-3-methylbut-2-enyl diphosphate reductase</fullName>
        <shortName evidence="5">HMBPP reductase</shortName>
        <ecNumber evidence="5">1.17.7.4</ecNumber>
    </recommendedName>
</protein>
<dbReference type="Pfam" id="PF02401">
    <property type="entry name" value="LYTB"/>
    <property type="match status" value="1"/>
</dbReference>
<dbReference type="GO" id="GO:0051539">
    <property type="term" value="F:4 iron, 4 sulfur cluster binding"/>
    <property type="evidence" value="ECO:0007669"/>
    <property type="project" value="UniProtKB-UniRule"/>
</dbReference>